<keyword evidence="8" id="KW-1185">Reference proteome</keyword>
<dbReference type="Proteomes" id="UP000198302">
    <property type="component" value="Unassembled WGS sequence"/>
</dbReference>
<evidence type="ECO:0000313" key="7">
    <source>
        <dbReference type="Proteomes" id="UP000032061"/>
    </source>
</evidence>
<organism evidence="5 7">
    <name type="scientific">Flavobacterium hibernum</name>
    <dbReference type="NCBI Taxonomy" id="37752"/>
    <lineage>
        <taxon>Bacteria</taxon>
        <taxon>Pseudomonadati</taxon>
        <taxon>Bacteroidota</taxon>
        <taxon>Flavobacteriia</taxon>
        <taxon>Flavobacteriales</taxon>
        <taxon>Flavobacteriaceae</taxon>
        <taxon>Flavobacterium</taxon>
    </lineage>
</organism>
<dbReference type="InterPro" id="IPR018060">
    <property type="entry name" value="HTH_AraC"/>
</dbReference>
<dbReference type="PROSITE" id="PS01124">
    <property type="entry name" value="HTH_ARAC_FAMILY_2"/>
    <property type="match status" value="1"/>
</dbReference>
<evidence type="ECO:0000313" key="6">
    <source>
        <dbReference type="EMBL" id="OXA86468.1"/>
    </source>
</evidence>
<dbReference type="SUPFAM" id="SSF46689">
    <property type="entry name" value="Homeodomain-like"/>
    <property type="match status" value="1"/>
</dbReference>
<dbReference type="PANTHER" id="PTHR43280">
    <property type="entry name" value="ARAC-FAMILY TRANSCRIPTIONAL REGULATOR"/>
    <property type="match status" value="1"/>
</dbReference>
<evidence type="ECO:0000313" key="8">
    <source>
        <dbReference type="Proteomes" id="UP000198302"/>
    </source>
</evidence>
<dbReference type="GO" id="GO:0043565">
    <property type="term" value="F:sequence-specific DNA binding"/>
    <property type="evidence" value="ECO:0007669"/>
    <property type="project" value="InterPro"/>
</dbReference>
<evidence type="ECO:0000259" key="4">
    <source>
        <dbReference type="PROSITE" id="PS01124"/>
    </source>
</evidence>
<dbReference type="AlphaFoldDB" id="A0A0D0F0T9"/>
<evidence type="ECO:0000256" key="1">
    <source>
        <dbReference type="ARBA" id="ARBA00023015"/>
    </source>
</evidence>
<keyword evidence="1" id="KW-0805">Transcription regulation</keyword>
<accession>A0A0D0F0T9</accession>
<dbReference type="OrthoDB" id="2600165at2"/>
<dbReference type="Proteomes" id="UP000032061">
    <property type="component" value="Unassembled WGS sequence"/>
</dbReference>
<reference evidence="6 8" key="2">
    <citation type="submission" date="2016-11" db="EMBL/GenBank/DDBJ databases">
        <title>Whole genomes of Flavobacteriaceae.</title>
        <authorList>
            <person name="Stine C."/>
            <person name="Li C."/>
            <person name="Tadesse D."/>
        </authorList>
    </citation>
    <scope>NUCLEOTIDE SEQUENCE [LARGE SCALE GENOMIC DNA]</scope>
    <source>
        <strain evidence="6 8">ATCC 51468</strain>
    </source>
</reference>
<name>A0A0D0F0T9_9FLAO</name>
<reference evidence="5 7" key="1">
    <citation type="submission" date="2015-01" db="EMBL/GenBank/DDBJ databases">
        <title>Genome of Flavobacterium hibernum DSM 12611.</title>
        <authorList>
            <person name="Stropko S.J."/>
            <person name="Pipes S.E."/>
            <person name="Newman J.D."/>
        </authorList>
    </citation>
    <scope>NUCLEOTIDE SEQUENCE [LARGE SCALE GENOMIC DNA]</scope>
    <source>
        <strain evidence="5 7">DSM 12611</strain>
    </source>
</reference>
<keyword evidence="2" id="KW-0238">DNA-binding</keyword>
<dbReference type="Pfam" id="PF12833">
    <property type="entry name" value="HTH_18"/>
    <property type="match status" value="1"/>
</dbReference>
<dbReference type="GO" id="GO:0003700">
    <property type="term" value="F:DNA-binding transcription factor activity"/>
    <property type="evidence" value="ECO:0007669"/>
    <property type="project" value="InterPro"/>
</dbReference>
<evidence type="ECO:0000313" key="5">
    <source>
        <dbReference type="EMBL" id="KIO51527.1"/>
    </source>
</evidence>
<evidence type="ECO:0000256" key="3">
    <source>
        <dbReference type="ARBA" id="ARBA00023163"/>
    </source>
</evidence>
<dbReference type="InterPro" id="IPR009057">
    <property type="entry name" value="Homeodomain-like_sf"/>
</dbReference>
<proteinExistence type="predicted"/>
<feature type="domain" description="HTH araC/xylS-type" evidence="4">
    <location>
        <begin position="199"/>
        <end position="304"/>
    </location>
</feature>
<dbReference type="Gene3D" id="1.10.10.60">
    <property type="entry name" value="Homeodomain-like"/>
    <property type="match status" value="1"/>
</dbReference>
<evidence type="ECO:0000256" key="2">
    <source>
        <dbReference type="ARBA" id="ARBA00023125"/>
    </source>
</evidence>
<dbReference type="STRING" id="37752.IW18_17970"/>
<sequence>MKKETHIPHTIHSISEMHQLLKIPKPAHPLVSFVDLSQISCRFDDNLKSVVYGFYTVSIKKGFKGKMKYGQNYYDFDEGVMTFMSPGQVISTEVSIDTSVYGSMLVIHPDFIQNYPLAKKIKDYGYFSYAVNEALHLSDKEESMIISIMQNIEQEYLSSIDAFSQDVMISHIELLLNYCNRFYNRQFITRKSANNTLLTKLETLLSDYFESDKVQQFGLPTVAYLSDELNVSPNYLSDMLRSVTGQSTQHHIHNKIIEKAKELLLTTSLSVSEMAYQLGFEYPQSFNKLFKSKTNVSPLEFRSSFN</sequence>
<dbReference type="PANTHER" id="PTHR43280:SF32">
    <property type="entry name" value="TRANSCRIPTIONAL REGULATORY PROTEIN"/>
    <property type="match status" value="1"/>
</dbReference>
<keyword evidence="3" id="KW-0804">Transcription</keyword>
<dbReference type="RefSeq" id="WP_041519411.1">
    <property type="nucleotide sequence ID" value="NZ_JPRK01000015.1"/>
</dbReference>
<dbReference type="EMBL" id="MUGX01000016">
    <property type="protein sequence ID" value="OXA86468.1"/>
    <property type="molecule type" value="Genomic_DNA"/>
</dbReference>
<protein>
    <submittedName>
        <fullName evidence="5">AraC family transcriptional regulator</fullName>
    </submittedName>
</protein>
<comment type="caution">
    <text evidence="5">The sequence shown here is derived from an EMBL/GenBank/DDBJ whole genome shotgun (WGS) entry which is preliminary data.</text>
</comment>
<dbReference type="EMBL" id="JPRK01000015">
    <property type="protein sequence ID" value="KIO51527.1"/>
    <property type="molecule type" value="Genomic_DNA"/>
</dbReference>
<dbReference type="SMART" id="SM00342">
    <property type="entry name" value="HTH_ARAC"/>
    <property type="match status" value="1"/>
</dbReference>
<gene>
    <name evidence="6" type="ORF">B0A73_13960</name>
    <name evidence="5" type="ORF">IW18_17970</name>
</gene>